<reference evidence="3" key="1">
    <citation type="submission" date="2014-03" db="EMBL/GenBank/DDBJ databases">
        <authorList>
            <person name="Aksoy S."/>
            <person name="Warren W."/>
            <person name="Wilson R.K."/>
        </authorList>
    </citation>
    <scope>NUCLEOTIDE SEQUENCE [LARGE SCALE GENOMIC DNA]</scope>
    <source>
        <strain evidence="3">IAEA</strain>
    </source>
</reference>
<dbReference type="Proteomes" id="UP000092445">
    <property type="component" value="Unassembled WGS sequence"/>
</dbReference>
<keyword evidence="3" id="KW-1185">Reference proteome</keyword>
<feature type="domain" description="MMS19 N-terminal" evidence="1">
    <location>
        <begin position="23"/>
        <end position="81"/>
    </location>
</feature>
<dbReference type="VEuPathDB" id="VectorBase:GPAI028760"/>
<protein>
    <submittedName>
        <fullName evidence="2">MMS19_N domain-containing protein</fullName>
    </submittedName>
</protein>
<organism evidence="2 3">
    <name type="scientific">Glossina pallidipes</name>
    <name type="common">Tsetse fly</name>
    <dbReference type="NCBI Taxonomy" id="7398"/>
    <lineage>
        <taxon>Eukaryota</taxon>
        <taxon>Metazoa</taxon>
        <taxon>Ecdysozoa</taxon>
        <taxon>Arthropoda</taxon>
        <taxon>Hexapoda</taxon>
        <taxon>Insecta</taxon>
        <taxon>Pterygota</taxon>
        <taxon>Neoptera</taxon>
        <taxon>Endopterygota</taxon>
        <taxon>Diptera</taxon>
        <taxon>Brachycera</taxon>
        <taxon>Muscomorpha</taxon>
        <taxon>Hippoboscoidea</taxon>
        <taxon>Glossinidae</taxon>
        <taxon>Glossina</taxon>
    </lineage>
</organism>
<proteinExistence type="predicted"/>
<evidence type="ECO:0000313" key="3">
    <source>
        <dbReference type="Proteomes" id="UP000092445"/>
    </source>
</evidence>
<dbReference type="Pfam" id="PF14500">
    <property type="entry name" value="MMS19_N"/>
    <property type="match status" value="1"/>
</dbReference>
<reference evidence="2" key="2">
    <citation type="submission" date="2020-05" db="UniProtKB">
        <authorList>
            <consortium name="EnsemblMetazoa"/>
        </authorList>
    </citation>
    <scope>IDENTIFICATION</scope>
    <source>
        <strain evidence="2">IAEA</strain>
    </source>
</reference>
<dbReference type="InterPro" id="IPR029240">
    <property type="entry name" value="MMS19_N"/>
</dbReference>
<evidence type="ECO:0000259" key="1">
    <source>
        <dbReference type="Pfam" id="PF14500"/>
    </source>
</evidence>
<dbReference type="EnsemblMetazoa" id="GPAI028760-RA">
    <property type="protein sequence ID" value="GPAI028760-PA"/>
    <property type="gene ID" value="GPAI028760"/>
</dbReference>
<dbReference type="AlphaFoldDB" id="A0A1A9ZY92"/>
<sequence length="219" mass="25284">MSKASSQNDLTSHFYDIGELWEKLQRPLTSTRVERRVQGTLLLTRVLTSHLPKDMLNSQQLNVVVEFYAARLKDHHNVMIPPEKGKALKERLVHLDLKGAPAKIAMTAFTPSYILCNAQKVIPYQTQFQMHTNSLRKTDNFGKIFLGAALESIVKLIKCKFPSSQVDYQISLAPERVSRLTHMQRLRPQKRQGKYIKSHTGHEFLYELKRLELPFLSQE</sequence>
<accession>A0A1A9ZY92</accession>
<dbReference type="STRING" id="7398.A0A1A9ZY92"/>
<evidence type="ECO:0000313" key="2">
    <source>
        <dbReference type="EnsemblMetazoa" id="GPAI028760-PA"/>
    </source>
</evidence>
<name>A0A1A9ZY92_GLOPL</name>